<evidence type="ECO:0000256" key="12">
    <source>
        <dbReference type="PIRSR" id="PIRSR000350-3"/>
    </source>
</evidence>
<feature type="disulfide bond" description="Redox-active" evidence="13">
    <location>
        <begin position="45"/>
        <end position="50"/>
    </location>
</feature>
<evidence type="ECO:0000256" key="10">
    <source>
        <dbReference type="ARBA" id="ARBA00049187"/>
    </source>
</evidence>
<evidence type="ECO:0000259" key="16">
    <source>
        <dbReference type="Pfam" id="PF07992"/>
    </source>
</evidence>
<dbReference type="GO" id="GO:0004148">
    <property type="term" value="F:dihydrolipoyl dehydrogenase (NADH) activity"/>
    <property type="evidence" value="ECO:0007669"/>
    <property type="project" value="UniProtKB-EC"/>
</dbReference>
<dbReference type="Pfam" id="PF02852">
    <property type="entry name" value="Pyr_redox_dim"/>
    <property type="match status" value="1"/>
</dbReference>
<comment type="miscellaneous">
    <text evidence="14">The active site is a redox-active disulfide bond.</text>
</comment>
<dbReference type="Proteomes" id="UP000056466">
    <property type="component" value="Chromosome"/>
</dbReference>
<keyword evidence="9 14" id="KW-0676">Redox-active center</keyword>
<dbReference type="PATRIC" id="fig|186490.8.peg.426"/>
<feature type="binding site" evidence="12">
    <location>
        <position position="117"/>
    </location>
    <ligand>
        <name>FAD</name>
        <dbReference type="ChEBI" id="CHEBI:57692"/>
    </ligand>
</feature>
<feature type="domain" description="FAD/NAD(P)-binding" evidence="16">
    <location>
        <begin position="8"/>
        <end position="328"/>
    </location>
</feature>
<dbReference type="PANTHER" id="PTHR22912:SF160">
    <property type="entry name" value="DIHYDROLIPOYL DEHYDROGENASE"/>
    <property type="match status" value="1"/>
</dbReference>
<feature type="domain" description="Pyridine nucleotide-disulphide oxidoreductase dimerisation" evidence="15">
    <location>
        <begin position="347"/>
        <end position="453"/>
    </location>
</feature>
<dbReference type="KEGG" id="bcig:AB162_455"/>
<dbReference type="EMBL" id="CP011787">
    <property type="protein sequence ID" value="AKZ66038.1"/>
    <property type="molecule type" value="Genomic_DNA"/>
</dbReference>
<keyword evidence="6 14" id="KW-0560">Oxidoreductase</keyword>
<dbReference type="GO" id="GO:0050660">
    <property type="term" value="F:flavin adenine dinucleotide binding"/>
    <property type="evidence" value="ECO:0007669"/>
    <property type="project" value="InterPro"/>
</dbReference>
<dbReference type="InterPro" id="IPR050151">
    <property type="entry name" value="Class-I_Pyr_Nuc-Dis_Oxidored"/>
</dbReference>
<keyword evidence="12" id="KW-0547">Nucleotide-binding</keyword>
<dbReference type="InterPro" id="IPR006258">
    <property type="entry name" value="Lipoamide_DH"/>
</dbReference>
<evidence type="ECO:0000256" key="4">
    <source>
        <dbReference type="ARBA" id="ARBA00022630"/>
    </source>
</evidence>
<keyword evidence="4 14" id="KW-0285">Flavoprotein</keyword>
<dbReference type="EC" id="1.8.1.4" evidence="2 14"/>
<feature type="active site" description="Proton acceptor" evidence="11">
    <location>
        <position position="445"/>
    </location>
</feature>
<evidence type="ECO:0000256" key="13">
    <source>
        <dbReference type="PIRSR" id="PIRSR000350-4"/>
    </source>
</evidence>
<evidence type="ECO:0000256" key="1">
    <source>
        <dbReference type="ARBA" id="ARBA00007532"/>
    </source>
</evidence>
<evidence type="ECO:0000256" key="8">
    <source>
        <dbReference type="ARBA" id="ARBA00023157"/>
    </source>
</evidence>
<protein>
    <recommendedName>
        <fullName evidence="3 14">Dihydrolipoyl dehydrogenase</fullName>
        <ecNumber evidence="2 14">1.8.1.4</ecNumber>
    </recommendedName>
</protein>
<dbReference type="NCBIfam" id="TIGR01350">
    <property type="entry name" value="lipoamide_DH"/>
    <property type="match status" value="1"/>
</dbReference>
<evidence type="ECO:0000256" key="2">
    <source>
        <dbReference type="ARBA" id="ARBA00012608"/>
    </source>
</evidence>
<evidence type="ECO:0000256" key="14">
    <source>
        <dbReference type="RuleBase" id="RU003692"/>
    </source>
</evidence>
<dbReference type="SUPFAM" id="SSF55424">
    <property type="entry name" value="FAD/NAD-linked reductases, dimerisation (C-terminal) domain"/>
    <property type="match status" value="1"/>
</dbReference>
<dbReference type="AlphaFoldDB" id="A0A0K2BLX7"/>
<dbReference type="InterPro" id="IPR012999">
    <property type="entry name" value="Pyr_OxRdtase_I_AS"/>
</dbReference>
<dbReference type="GO" id="GO:0006103">
    <property type="term" value="P:2-oxoglutarate metabolic process"/>
    <property type="evidence" value="ECO:0007669"/>
    <property type="project" value="TreeGrafter"/>
</dbReference>
<evidence type="ECO:0000256" key="5">
    <source>
        <dbReference type="ARBA" id="ARBA00022827"/>
    </source>
</evidence>
<gene>
    <name evidence="17" type="primary">lpd</name>
    <name evidence="17" type="ORF">AB162_455</name>
</gene>
<dbReference type="RefSeq" id="WP_053097111.1">
    <property type="nucleotide sequence ID" value="NZ_CP011787.1"/>
</dbReference>
<keyword evidence="17" id="KW-0670">Pyruvate</keyword>
<sequence length="477" mass="52337">MNETIKTQVVVLGSGPGGYSAAFRCADLGLSTIIVERYSNLGGVCLNIGCIPSKSLLHVSKIITEVNLLRDKNILFGNLHSNVDQIRIWKEKIVSELTSNISKMAKERNIKVINGYGKFTNTNTIQVTNNNYFTNIIFDNAIIAAGSSPITLPCIPYQDKRIWNSTNALALTSVPKRMLVIGGGIIGLEIATIYHALGSDIDVIEMTDQIIPNADKDIIKVFMKHISKKMTLMLSTKLTNIETKDNGIYVSITNKENETQIKCYDILLVAIGRIPNSTLLDAQKIGIQINNKGFIQVDKQMRTNISNIYAIGDIVSQPMLAHKAIYEAYVAAEVIANQTSYFNPKVIPSIIYTEPEVAWVGITEKEAKTKKISYEASIFPWLALGRAHASNCKDGITKLIFDKNTNKIIGGAIVGMNGGELIGEISLAIEMGCDVEDIALTIHAHPTLSESISLSAKIYDGTIIDLPNTKMKLKNFI</sequence>
<dbReference type="InterPro" id="IPR001100">
    <property type="entry name" value="Pyr_nuc-diS_OxRdtase"/>
</dbReference>
<comment type="catalytic activity">
    <reaction evidence="10 14">
        <text>N(6)-[(R)-dihydrolipoyl]-L-lysyl-[protein] + NAD(+) = N(6)-[(R)-lipoyl]-L-lysyl-[protein] + NADH + H(+)</text>
        <dbReference type="Rhea" id="RHEA:15045"/>
        <dbReference type="Rhea" id="RHEA-COMP:10474"/>
        <dbReference type="Rhea" id="RHEA-COMP:10475"/>
        <dbReference type="ChEBI" id="CHEBI:15378"/>
        <dbReference type="ChEBI" id="CHEBI:57540"/>
        <dbReference type="ChEBI" id="CHEBI:57945"/>
        <dbReference type="ChEBI" id="CHEBI:83099"/>
        <dbReference type="ChEBI" id="CHEBI:83100"/>
        <dbReference type="EC" id="1.8.1.4"/>
    </reaction>
</comment>
<keyword evidence="5 12" id="KW-0274">FAD</keyword>
<evidence type="ECO:0000256" key="6">
    <source>
        <dbReference type="ARBA" id="ARBA00023002"/>
    </source>
</evidence>
<keyword evidence="8" id="KW-1015">Disulfide bond</keyword>
<dbReference type="InterPro" id="IPR036188">
    <property type="entry name" value="FAD/NAD-bd_sf"/>
</dbReference>
<dbReference type="PIRSF" id="PIRSF000350">
    <property type="entry name" value="Mercury_reductase_MerA"/>
    <property type="match status" value="1"/>
</dbReference>
<dbReference type="PRINTS" id="PR00368">
    <property type="entry name" value="FADPNR"/>
</dbReference>
<dbReference type="SUPFAM" id="SSF51905">
    <property type="entry name" value="FAD/NAD(P)-binding domain"/>
    <property type="match status" value="1"/>
</dbReference>
<keyword evidence="7 12" id="KW-0520">NAD</keyword>
<dbReference type="PROSITE" id="PS00076">
    <property type="entry name" value="PYRIDINE_REDOX_1"/>
    <property type="match status" value="1"/>
</dbReference>
<feature type="binding site" evidence="12">
    <location>
        <begin position="182"/>
        <end position="189"/>
    </location>
    <ligand>
        <name>NAD(+)</name>
        <dbReference type="ChEBI" id="CHEBI:57540"/>
    </ligand>
</feature>
<dbReference type="Gene3D" id="3.30.390.30">
    <property type="match status" value="1"/>
</dbReference>
<feature type="binding site" evidence="12">
    <location>
        <position position="313"/>
    </location>
    <ligand>
        <name>FAD</name>
        <dbReference type="ChEBI" id="CHEBI:57692"/>
    </ligand>
</feature>
<evidence type="ECO:0000259" key="15">
    <source>
        <dbReference type="Pfam" id="PF02852"/>
    </source>
</evidence>
<dbReference type="InterPro" id="IPR004099">
    <property type="entry name" value="Pyr_nucl-diS_OxRdtase_dimer"/>
</dbReference>
<dbReference type="InterPro" id="IPR023753">
    <property type="entry name" value="FAD/NAD-binding_dom"/>
</dbReference>
<reference evidence="17 18" key="1">
    <citation type="submission" date="2015-06" db="EMBL/GenBank/DDBJ databases">
        <title>Lineage-specific patterns of genome deterioration in obligate symbionts.</title>
        <authorList>
            <person name="Bennett G.M."/>
            <person name="McCutcheon J.P."/>
            <person name="McDonald B.R."/>
            <person name="Moran N.A."/>
        </authorList>
    </citation>
    <scope>NUCLEOTIDE SEQUENCE [LARGE SCALE GENOMIC DNA]</scope>
    <source>
        <strain evidence="17 18">B-GSS</strain>
    </source>
</reference>
<evidence type="ECO:0000313" key="18">
    <source>
        <dbReference type="Proteomes" id="UP000056466"/>
    </source>
</evidence>
<evidence type="ECO:0000256" key="11">
    <source>
        <dbReference type="PIRSR" id="PIRSR000350-2"/>
    </source>
</evidence>
<dbReference type="InterPro" id="IPR016156">
    <property type="entry name" value="FAD/NAD-linked_Rdtase_dimer_sf"/>
</dbReference>
<dbReference type="OrthoDB" id="9800167at2"/>
<dbReference type="Gene3D" id="3.50.50.60">
    <property type="entry name" value="FAD/NAD(P)-binding domain"/>
    <property type="match status" value="2"/>
</dbReference>
<evidence type="ECO:0000313" key="17">
    <source>
        <dbReference type="EMBL" id="AKZ66038.1"/>
    </source>
</evidence>
<dbReference type="Pfam" id="PF07992">
    <property type="entry name" value="Pyr_redox_2"/>
    <property type="match status" value="1"/>
</dbReference>
<feature type="binding site" evidence="12">
    <location>
        <begin position="319"/>
        <end position="322"/>
    </location>
    <ligand>
        <name>FAD</name>
        <dbReference type="ChEBI" id="CHEBI:57692"/>
    </ligand>
</feature>
<proteinExistence type="inferred from homology"/>
<accession>A0A0K2BLX7</accession>
<organism evidence="17 18">
    <name type="scientific">Candidatus Palibaumannia cicadellinicola</name>
    <dbReference type="NCBI Taxonomy" id="186490"/>
    <lineage>
        <taxon>Bacteria</taxon>
        <taxon>Pseudomonadati</taxon>
        <taxon>Pseudomonadota</taxon>
        <taxon>Gammaproteobacteria</taxon>
        <taxon>Candidatus Palibaumannia</taxon>
    </lineage>
</organism>
<evidence type="ECO:0000256" key="7">
    <source>
        <dbReference type="ARBA" id="ARBA00023027"/>
    </source>
</evidence>
<dbReference type="FunFam" id="3.30.390.30:FF:000001">
    <property type="entry name" value="Dihydrolipoyl dehydrogenase"/>
    <property type="match status" value="1"/>
</dbReference>
<comment type="cofactor">
    <cofactor evidence="12 14">
        <name>FAD</name>
        <dbReference type="ChEBI" id="CHEBI:57692"/>
    </cofactor>
    <text evidence="12 14">Binds 1 FAD per subunit.</text>
</comment>
<keyword evidence="18" id="KW-1185">Reference proteome</keyword>
<feature type="binding site" evidence="12">
    <location>
        <position position="272"/>
    </location>
    <ligand>
        <name>NAD(+)</name>
        <dbReference type="ChEBI" id="CHEBI:57540"/>
    </ligand>
</feature>
<evidence type="ECO:0000256" key="9">
    <source>
        <dbReference type="ARBA" id="ARBA00023284"/>
    </source>
</evidence>
<feature type="binding site" evidence="12">
    <location>
        <position position="54"/>
    </location>
    <ligand>
        <name>FAD</name>
        <dbReference type="ChEBI" id="CHEBI:57692"/>
    </ligand>
</feature>
<comment type="similarity">
    <text evidence="1 14">Belongs to the class-I pyridine nucleotide-disulfide oxidoreductase family.</text>
</comment>
<evidence type="ECO:0000256" key="3">
    <source>
        <dbReference type="ARBA" id="ARBA00016961"/>
    </source>
</evidence>
<dbReference type="PANTHER" id="PTHR22912">
    <property type="entry name" value="DISULFIDE OXIDOREDUCTASE"/>
    <property type="match status" value="1"/>
</dbReference>
<feature type="binding site" evidence="12">
    <location>
        <position position="205"/>
    </location>
    <ligand>
        <name>NAD(+)</name>
        <dbReference type="ChEBI" id="CHEBI:57540"/>
    </ligand>
</feature>
<dbReference type="PRINTS" id="PR00411">
    <property type="entry name" value="PNDRDTASEI"/>
</dbReference>
<name>A0A0K2BLX7_9GAMM</name>